<dbReference type="GO" id="GO:0008171">
    <property type="term" value="F:O-methyltransferase activity"/>
    <property type="evidence" value="ECO:0007669"/>
    <property type="project" value="TreeGrafter"/>
</dbReference>
<dbReference type="EMBL" id="HBGK01002815">
    <property type="protein sequence ID" value="CAD9272618.1"/>
    <property type="molecule type" value="Transcribed_RNA"/>
</dbReference>
<protein>
    <recommendedName>
        <fullName evidence="3">Methyltransferase FkbM domain-containing protein</fullName>
    </recommendedName>
</protein>
<feature type="transmembrane region" description="Helical" evidence="1">
    <location>
        <begin position="313"/>
        <end position="334"/>
    </location>
</feature>
<dbReference type="InterPro" id="IPR006342">
    <property type="entry name" value="FkbM_mtfrase"/>
</dbReference>
<dbReference type="InterPro" id="IPR053188">
    <property type="entry name" value="FkbM_Methyltransferase"/>
</dbReference>
<gene>
    <name evidence="4" type="ORF">GOCE00092_LOCUS1525</name>
</gene>
<organism evidence="4">
    <name type="scientific">Grammatophora oceanica</name>
    <dbReference type="NCBI Taxonomy" id="210454"/>
    <lineage>
        <taxon>Eukaryota</taxon>
        <taxon>Sar</taxon>
        <taxon>Stramenopiles</taxon>
        <taxon>Ochrophyta</taxon>
        <taxon>Bacillariophyta</taxon>
        <taxon>Fragilariophyceae</taxon>
        <taxon>Fragilariophycidae</taxon>
        <taxon>Rhabdonematales</taxon>
        <taxon>Grammatophoraceae</taxon>
        <taxon>Grammatophora</taxon>
    </lineage>
</organism>
<proteinExistence type="predicted"/>
<evidence type="ECO:0000259" key="3">
    <source>
        <dbReference type="Pfam" id="PF05050"/>
    </source>
</evidence>
<accession>A0A7S1UMC3</accession>
<keyword evidence="1" id="KW-0472">Membrane</keyword>
<evidence type="ECO:0000313" key="4">
    <source>
        <dbReference type="EMBL" id="CAD9272618.1"/>
    </source>
</evidence>
<name>A0A7S1UMC3_9STRA</name>
<dbReference type="SUPFAM" id="SSF53335">
    <property type="entry name" value="S-adenosyl-L-methionine-dependent methyltransferases"/>
    <property type="match status" value="1"/>
</dbReference>
<dbReference type="PANTHER" id="PTHR36973:SF4">
    <property type="entry name" value="NODULATION PROTEIN"/>
    <property type="match status" value="1"/>
</dbReference>
<keyword evidence="1" id="KW-0812">Transmembrane</keyword>
<dbReference type="PANTHER" id="PTHR36973">
    <property type="entry name" value="SLL1456 PROTEIN-RELATED"/>
    <property type="match status" value="1"/>
</dbReference>
<keyword evidence="1" id="KW-1133">Transmembrane helix</keyword>
<keyword evidence="2" id="KW-0732">Signal</keyword>
<dbReference type="Pfam" id="PF05050">
    <property type="entry name" value="Methyltransf_21"/>
    <property type="match status" value="1"/>
</dbReference>
<sequence>MQCSPGFVMFALMLFVIVFSARSEEHDDETFKAKELPMVEIFRRIRIYYPDWSPNAMVDIGANKGEYSTAFRKLYPSTKMLMLEATPGHSQRLGEVVNEIGNAEFHISVVSSKQGEVVQFYQGSDTGNSMFRENSKFYENDVPINRTTTTLDAEIANSFLKDEQIDVVKADVQGAELVVLEGGIKVLEQATFVTFEASTVVYNEGGACPHEVDAFLRSHGFYLYDMSGLHYNYGGFKTFGVGQYDVLYVKPDSPRLPRQLRENGVQFCTHGGRQHSPEFVPARPEQPLDSSFLLSHGQQSILVNIPTYQFSYLSPWMMGFLCGFTVAILSTKFISKRQERRH</sequence>
<dbReference type="NCBIfam" id="TIGR01444">
    <property type="entry name" value="fkbM_fam"/>
    <property type="match status" value="1"/>
</dbReference>
<dbReference type="AlphaFoldDB" id="A0A7S1UMC3"/>
<feature type="signal peptide" evidence="2">
    <location>
        <begin position="1"/>
        <end position="23"/>
    </location>
</feature>
<evidence type="ECO:0000256" key="1">
    <source>
        <dbReference type="SAM" id="Phobius"/>
    </source>
</evidence>
<dbReference type="InterPro" id="IPR029063">
    <property type="entry name" value="SAM-dependent_MTases_sf"/>
</dbReference>
<feature type="chain" id="PRO_5031227043" description="Methyltransferase FkbM domain-containing protein" evidence="2">
    <location>
        <begin position="24"/>
        <end position="342"/>
    </location>
</feature>
<feature type="domain" description="Methyltransferase FkbM" evidence="3">
    <location>
        <begin position="59"/>
        <end position="221"/>
    </location>
</feature>
<dbReference type="Gene3D" id="3.40.50.150">
    <property type="entry name" value="Vaccinia Virus protein VP39"/>
    <property type="match status" value="1"/>
</dbReference>
<reference evidence="4" key="1">
    <citation type="submission" date="2021-01" db="EMBL/GenBank/DDBJ databases">
        <authorList>
            <person name="Corre E."/>
            <person name="Pelletier E."/>
            <person name="Niang G."/>
            <person name="Scheremetjew M."/>
            <person name="Finn R."/>
            <person name="Kale V."/>
            <person name="Holt S."/>
            <person name="Cochrane G."/>
            <person name="Meng A."/>
            <person name="Brown T."/>
            <person name="Cohen L."/>
        </authorList>
    </citation>
    <scope>NUCLEOTIDE SEQUENCE</scope>
    <source>
        <strain evidence="4">CCMP 410</strain>
    </source>
</reference>
<evidence type="ECO:0000256" key="2">
    <source>
        <dbReference type="SAM" id="SignalP"/>
    </source>
</evidence>